<dbReference type="PANTHER" id="PTHR30616:SF2">
    <property type="entry name" value="PURINE NUCLEOSIDE PHOSPHORYLASE LACC1"/>
    <property type="match status" value="1"/>
</dbReference>
<dbReference type="AlphaFoldDB" id="A0A561T5X0"/>
<evidence type="ECO:0000256" key="4">
    <source>
        <dbReference type="ARBA" id="ARBA00022679"/>
    </source>
</evidence>
<comment type="catalytic activity">
    <reaction evidence="11">
        <text>S-methyl-5'-thioadenosine + phosphate = 5-(methylsulfanyl)-alpha-D-ribose 1-phosphate + adenine</text>
        <dbReference type="Rhea" id="RHEA:11852"/>
        <dbReference type="ChEBI" id="CHEBI:16708"/>
        <dbReference type="ChEBI" id="CHEBI:17509"/>
        <dbReference type="ChEBI" id="CHEBI:43474"/>
        <dbReference type="ChEBI" id="CHEBI:58533"/>
        <dbReference type="EC" id="2.4.2.28"/>
    </reaction>
    <physiologicalReaction direction="left-to-right" evidence="11">
        <dbReference type="Rhea" id="RHEA:11853"/>
    </physiologicalReaction>
</comment>
<dbReference type="GO" id="GO:0016787">
    <property type="term" value="F:hydrolase activity"/>
    <property type="evidence" value="ECO:0007669"/>
    <property type="project" value="UniProtKB-KW"/>
</dbReference>
<reference evidence="13 14" key="1">
    <citation type="submission" date="2019-06" db="EMBL/GenBank/DDBJ databases">
        <title>Sequencing the genomes of 1000 actinobacteria strains.</title>
        <authorList>
            <person name="Klenk H.-P."/>
        </authorList>
    </citation>
    <scope>NUCLEOTIDE SEQUENCE [LARGE SCALE GENOMIC DNA]</scope>
    <source>
        <strain evidence="13 14">DSM 45671</strain>
    </source>
</reference>
<evidence type="ECO:0000256" key="2">
    <source>
        <dbReference type="ARBA" id="ARBA00003215"/>
    </source>
</evidence>
<comment type="catalytic activity">
    <reaction evidence="10">
        <text>adenosine + phosphate = alpha-D-ribose 1-phosphate + adenine</text>
        <dbReference type="Rhea" id="RHEA:27642"/>
        <dbReference type="ChEBI" id="CHEBI:16335"/>
        <dbReference type="ChEBI" id="CHEBI:16708"/>
        <dbReference type="ChEBI" id="CHEBI:43474"/>
        <dbReference type="ChEBI" id="CHEBI:57720"/>
        <dbReference type="EC" id="2.4.2.1"/>
    </reaction>
    <physiologicalReaction direction="left-to-right" evidence="10">
        <dbReference type="Rhea" id="RHEA:27643"/>
    </physiologicalReaction>
</comment>
<proteinExistence type="inferred from homology"/>
<evidence type="ECO:0000256" key="3">
    <source>
        <dbReference type="ARBA" id="ARBA00007353"/>
    </source>
</evidence>
<evidence type="ECO:0000256" key="7">
    <source>
        <dbReference type="ARBA" id="ARBA00022833"/>
    </source>
</evidence>
<evidence type="ECO:0000256" key="1">
    <source>
        <dbReference type="ARBA" id="ARBA00000553"/>
    </source>
</evidence>
<accession>A0A561T5X0</accession>
<evidence type="ECO:0000256" key="5">
    <source>
        <dbReference type="ARBA" id="ARBA00022723"/>
    </source>
</evidence>
<gene>
    <name evidence="13" type="ORF">FHX44_118451</name>
</gene>
<dbReference type="InterPro" id="IPR038371">
    <property type="entry name" value="Cu_polyphenol_OxRdtase_sf"/>
</dbReference>
<protein>
    <recommendedName>
        <fullName evidence="12">Purine nucleoside phosphorylase</fullName>
    </recommendedName>
</protein>
<dbReference type="Pfam" id="PF02578">
    <property type="entry name" value="Cu-oxidase_4"/>
    <property type="match status" value="1"/>
</dbReference>
<keyword evidence="14" id="KW-1185">Reference proteome</keyword>
<dbReference type="Proteomes" id="UP000321261">
    <property type="component" value="Unassembled WGS sequence"/>
</dbReference>
<evidence type="ECO:0000256" key="8">
    <source>
        <dbReference type="ARBA" id="ARBA00023008"/>
    </source>
</evidence>
<sequence>MSIRVRRVVSTRAGGRSRGGHASFNLSALVGDDPAAVAANRARLRRELGVPVVFLEQVHGTRVATIDTVPAADAADVPATDAVVTALPGVGIAVLAADCVPVLLADPAAGVVGAAHAGRAGAAAGVLPATVAAMEALGARRDALEVLLGPAICGGCYEVPAAMRAEVDALLPGSAVRTRRGTPGLDLRAGLYHQLTELGVARIGGDPRCTRETPELYSHRRDPRSGRHAAITWLDPR</sequence>
<comment type="catalytic activity">
    <reaction evidence="1">
        <text>inosine + phosphate = alpha-D-ribose 1-phosphate + hypoxanthine</text>
        <dbReference type="Rhea" id="RHEA:27646"/>
        <dbReference type="ChEBI" id="CHEBI:17368"/>
        <dbReference type="ChEBI" id="CHEBI:17596"/>
        <dbReference type="ChEBI" id="CHEBI:43474"/>
        <dbReference type="ChEBI" id="CHEBI:57720"/>
        <dbReference type="EC" id="2.4.2.1"/>
    </reaction>
    <physiologicalReaction direction="left-to-right" evidence="1">
        <dbReference type="Rhea" id="RHEA:27647"/>
    </physiologicalReaction>
</comment>
<dbReference type="InterPro" id="IPR011324">
    <property type="entry name" value="Cytotoxic_necrot_fac-like_cat"/>
</dbReference>
<evidence type="ECO:0000313" key="13">
    <source>
        <dbReference type="EMBL" id="TWF82502.1"/>
    </source>
</evidence>
<evidence type="ECO:0000256" key="10">
    <source>
        <dbReference type="ARBA" id="ARBA00048968"/>
    </source>
</evidence>
<comment type="catalytic activity">
    <reaction evidence="9">
        <text>adenosine + H2O + H(+) = inosine + NH4(+)</text>
        <dbReference type="Rhea" id="RHEA:24408"/>
        <dbReference type="ChEBI" id="CHEBI:15377"/>
        <dbReference type="ChEBI" id="CHEBI:15378"/>
        <dbReference type="ChEBI" id="CHEBI:16335"/>
        <dbReference type="ChEBI" id="CHEBI:17596"/>
        <dbReference type="ChEBI" id="CHEBI:28938"/>
        <dbReference type="EC" id="3.5.4.4"/>
    </reaction>
    <physiologicalReaction direction="left-to-right" evidence="9">
        <dbReference type="Rhea" id="RHEA:24409"/>
    </physiologicalReaction>
</comment>
<dbReference type="CDD" id="cd16833">
    <property type="entry name" value="YfiH"/>
    <property type="match status" value="1"/>
</dbReference>
<keyword evidence="4" id="KW-0808">Transferase</keyword>
<keyword evidence="7" id="KW-0862">Zinc</keyword>
<evidence type="ECO:0000256" key="11">
    <source>
        <dbReference type="ARBA" id="ARBA00049893"/>
    </source>
</evidence>
<keyword evidence="6" id="KW-0378">Hydrolase</keyword>
<dbReference type="Gene3D" id="3.60.140.10">
    <property type="entry name" value="CNF1/YfiH-like putative cysteine hydrolases"/>
    <property type="match status" value="1"/>
</dbReference>
<comment type="similarity">
    <text evidence="3 12">Belongs to the purine nucleoside phosphorylase YfiH/LACC1 family.</text>
</comment>
<evidence type="ECO:0000256" key="9">
    <source>
        <dbReference type="ARBA" id="ARBA00047989"/>
    </source>
</evidence>
<evidence type="ECO:0000313" key="14">
    <source>
        <dbReference type="Proteomes" id="UP000321261"/>
    </source>
</evidence>
<comment type="caution">
    <text evidence="13">The sequence shown here is derived from an EMBL/GenBank/DDBJ whole genome shotgun (WGS) entry which is preliminary data.</text>
</comment>
<keyword evidence="8" id="KW-0186">Copper</keyword>
<dbReference type="GO" id="GO:0005507">
    <property type="term" value="F:copper ion binding"/>
    <property type="evidence" value="ECO:0007669"/>
    <property type="project" value="TreeGrafter"/>
</dbReference>
<dbReference type="InterPro" id="IPR003730">
    <property type="entry name" value="Cu_polyphenol_OxRdtase"/>
</dbReference>
<organism evidence="13 14">
    <name type="scientific">Pseudonocardia hierapolitana</name>
    <dbReference type="NCBI Taxonomy" id="1128676"/>
    <lineage>
        <taxon>Bacteria</taxon>
        <taxon>Bacillati</taxon>
        <taxon>Actinomycetota</taxon>
        <taxon>Actinomycetes</taxon>
        <taxon>Pseudonocardiales</taxon>
        <taxon>Pseudonocardiaceae</taxon>
        <taxon>Pseudonocardia</taxon>
    </lineage>
</organism>
<evidence type="ECO:0000256" key="6">
    <source>
        <dbReference type="ARBA" id="ARBA00022801"/>
    </source>
</evidence>
<dbReference type="EMBL" id="VIWU01000001">
    <property type="protein sequence ID" value="TWF82502.1"/>
    <property type="molecule type" value="Genomic_DNA"/>
</dbReference>
<dbReference type="GO" id="GO:0017061">
    <property type="term" value="F:S-methyl-5-thioadenosine phosphorylase activity"/>
    <property type="evidence" value="ECO:0007669"/>
    <property type="project" value="UniProtKB-EC"/>
</dbReference>
<keyword evidence="5" id="KW-0479">Metal-binding</keyword>
<evidence type="ECO:0000256" key="12">
    <source>
        <dbReference type="RuleBase" id="RU361274"/>
    </source>
</evidence>
<dbReference type="NCBIfam" id="TIGR00726">
    <property type="entry name" value="peptidoglycan editing factor PgeF"/>
    <property type="match status" value="1"/>
</dbReference>
<comment type="function">
    <text evidence="2">Purine nucleoside enzyme that catalyzes the phosphorolysis of adenosine and inosine nucleosides, yielding D-ribose 1-phosphate and the respective free bases, adenine and hypoxanthine. Also catalyzes the phosphorolysis of S-methyl-5'-thioadenosine into adenine and S-methyl-5-thio-alpha-D-ribose 1-phosphate. Also has adenosine deaminase activity.</text>
</comment>
<dbReference type="PANTHER" id="PTHR30616">
    <property type="entry name" value="UNCHARACTERIZED PROTEIN YFIH"/>
    <property type="match status" value="1"/>
</dbReference>
<name>A0A561T5X0_9PSEU</name>
<dbReference type="SUPFAM" id="SSF64438">
    <property type="entry name" value="CNF1/YfiH-like putative cysteine hydrolases"/>
    <property type="match status" value="1"/>
</dbReference>